<gene>
    <name evidence="1" type="ORF">LPJ66_012098</name>
</gene>
<dbReference type="EMBL" id="JANBPG010004166">
    <property type="protein sequence ID" value="KAJ1877467.1"/>
    <property type="molecule type" value="Genomic_DNA"/>
</dbReference>
<name>A0ACC1HWG9_9FUNG</name>
<organism evidence="1 2">
    <name type="scientific">Kickxella alabastrina</name>
    <dbReference type="NCBI Taxonomy" id="61397"/>
    <lineage>
        <taxon>Eukaryota</taxon>
        <taxon>Fungi</taxon>
        <taxon>Fungi incertae sedis</taxon>
        <taxon>Zoopagomycota</taxon>
        <taxon>Kickxellomycotina</taxon>
        <taxon>Kickxellomycetes</taxon>
        <taxon>Kickxellales</taxon>
        <taxon>Kickxellaceae</taxon>
        <taxon>Kickxella</taxon>
    </lineage>
</organism>
<keyword evidence="2" id="KW-1185">Reference proteome</keyword>
<evidence type="ECO:0000313" key="2">
    <source>
        <dbReference type="Proteomes" id="UP001150581"/>
    </source>
</evidence>
<dbReference type="Proteomes" id="UP001150581">
    <property type="component" value="Unassembled WGS sequence"/>
</dbReference>
<accession>A0ACC1HWG9</accession>
<protein>
    <submittedName>
        <fullName evidence="1">Uncharacterized protein</fullName>
    </submittedName>
</protein>
<proteinExistence type="predicted"/>
<evidence type="ECO:0000313" key="1">
    <source>
        <dbReference type="EMBL" id="KAJ1877467.1"/>
    </source>
</evidence>
<sequence>RSATSVRPYVTVPSIELTPERKDEIVQHVREIQATDSTIPWYILANKYHLGTDSLQQILAQADAEVQKRQELSKQVTEAAANRFFDATTARCDWEALATEFGLPLIDSLRLFDLA</sequence>
<reference evidence="1" key="1">
    <citation type="submission" date="2022-07" db="EMBL/GenBank/DDBJ databases">
        <title>Phylogenomic reconstructions and comparative analyses of Kickxellomycotina fungi.</title>
        <authorList>
            <person name="Reynolds N.K."/>
            <person name="Stajich J.E."/>
            <person name="Barry K."/>
            <person name="Grigoriev I.V."/>
            <person name="Crous P."/>
            <person name="Smith M.E."/>
        </authorList>
    </citation>
    <scope>NUCLEOTIDE SEQUENCE</scope>
    <source>
        <strain evidence="1">Benny 63K</strain>
    </source>
</reference>
<comment type="caution">
    <text evidence="1">The sequence shown here is derived from an EMBL/GenBank/DDBJ whole genome shotgun (WGS) entry which is preliminary data.</text>
</comment>
<feature type="non-terminal residue" evidence="1">
    <location>
        <position position="1"/>
    </location>
</feature>
<feature type="non-terminal residue" evidence="1">
    <location>
        <position position="115"/>
    </location>
</feature>